<comment type="caution">
    <text evidence="1">The sequence shown here is derived from an EMBL/GenBank/DDBJ whole genome shotgun (WGS) entry which is preliminary data.</text>
</comment>
<name>A0ABU4GDI0_9BACL</name>
<keyword evidence="2" id="KW-1185">Reference proteome</keyword>
<dbReference type="RefSeq" id="WP_317945457.1">
    <property type="nucleotide sequence ID" value="NZ_JAUBDI010000016.1"/>
</dbReference>
<evidence type="ECO:0008006" key="3">
    <source>
        <dbReference type="Google" id="ProtNLM"/>
    </source>
</evidence>
<organism evidence="1 2">
    <name type="scientific">Sporosarcina saromensis</name>
    <dbReference type="NCBI Taxonomy" id="359365"/>
    <lineage>
        <taxon>Bacteria</taxon>
        <taxon>Bacillati</taxon>
        <taxon>Bacillota</taxon>
        <taxon>Bacilli</taxon>
        <taxon>Bacillales</taxon>
        <taxon>Caryophanaceae</taxon>
        <taxon>Sporosarcina</taxon>
    </lineage>
</organism>
<evidence type="ECO:0000313" key="1">
    <source>
        <dbReference type="EMBL" id="MDW0114422.1"/>
    </source>
</evidence>
<sequence>MKSRPEDKRPLVEQDAVEDFCSCKSRCPDKIPHVEIPSPTSCLPIDILKKLRKEIRVANELLLDLALDDDRPPEETFLKVFSGLVSLHVEVEVDTGQIVGGKVHLAGFDFVVLLDHKVEIIVPYHVIRNVKPVGKFAEPDHEAALLAIDPCLRRDLTFCFGATVASSPELLQLFFEMRFTIYLLFLEAKTIELTLGEEIITGFVTDVNKETIVVKVEKDTKIISTEKITMVKVKNSEGNPDSVLS</sequence>
<gene>
    <name evidence="1" type="ORF">QT711_14585</name>
</gene>
<dbReference type="Proteomes" id="UP001282284">
    <property type="component" value="Unassembled WGS sequence"/>
</dbReference>
<accession>A0ABU4GDI0</accession>
<reference evidence="1 2" key="1">
    <citation type="submission" date="2023-06" db="EMBL/GenBank/DDBJ databases">
        <title>Sporosarcina sp. nov., isolated from Korean traditional fermented seafood 'Jeotgal'.</title>
        <authorList>
            <person name="Yang A.I."/>
            <person name="Shin N.-R."/>
        </authorList>
    </citation>
    <scope>NUCLEOTIDE SEQUENCE [LARGE SCALE GENOMIC DNA]</scope>
    <source>
        <strain evidence="1 2">KCTC13119</strain>
    </source>
</reference>
<dbReference type="EMBL" id="JAUBDI010000016">
    <property type="protein sequence ID" value="MDW0114422.1"/>
    <property type="molecule type" value="Genomic_DNA"/>
</dbReference>
<evidence type="ECO:0000313" key="2">
    <source>
        <dbReference type="Proteomes" id="UP001282284"/>
    </source>
</evidence>
<proteinExistence type="predicted"/>
<protein>
    <recommendedName>
        <fullName evidence="3">SipL SPOCS domain-containing protein</fullName>
    </recommendedName>
</protein>